<dbReference type="EMBL" id="JAWWNJ010000002">
    <property type="protein sequence ID" value="KAK7062029.1"/>
    <property type="molecule type" value="Genomic_DNA"/>
</dbReference>
<evidence type="ECO:0000313" key="2">
    <source>
        <dbReference type="EMBL" id="KAK7062029.1"/>
    </source>
</evidence>
<gene>
    <name evidence="2" type="ORF">R3P38DRAFT_2832962</name>
</gene>
<keyword evidence="3" id="KW-1185">Reference proteome</keyword>
<name>A0AAW0EF66_9AGAR</name>
<feature type="region of interest" description="Disordered" evidence="1">
    <location>
        <begin position="99"/>
        <end position="150"/>
    </location>
</feature>
<organism evidence="2 3">
    <name type="scientific">Favolaschia claudopus</name>
    <dbReference type="NCBI Taxonomy" id="2862362"/>
    <lineage>
        <taxon>Eukaryota</taxon>
        <taxon>Fungi</taxon>
        <taxon>Dikarya</taxon>
        <taxon>Basidiomycota</taxon>
        <taxon>Agaricomycotina</taxon>
        <taxon>Agaricomycetes</taxon>
        <taxon>Agaricomycetidae</taxon>
        <taxon>Agaricales</taxon>
        <taxon>Marasmiineae</taxon>
        <taxon>Mycenaceae</taxon>
        <taxon>Favolaschia</taxon>
    </lineage>
</organism>
<protein>
    <submittedName>
        <fullName evidence="2">Uncharacterized protein</fullName>
    </submittedName>
</protein>
<proteinExistence type="predicted"/>
<reference evidence="2 3" key="1">
    <citation type="journal article" date="2024" name="J Genomics">
        <title>Draft genome sequencing and assembly of Favolaschia claudopus CIRM-BRFM 2984 isolated from oak limbs.</title>
        <authorList>
            <person name="Navarro D."/>
            <person name="Drula E."/>
            <person name="Chaduli D."/>
            <person name="Cazenave R."/>
            <person name="Ahrendt S."/>
            <person name="Wang J."/>
            <person name="Lipzen A."/>
            <person name="Daum C."/>
            <person name="Barry K."/>
            <person name="Grigoriev I.V."/>
            <person name="Favel A."/>
            <person name="Rosso M.N."/>
            <person name="Martin F."/>
        </authorList>
    </citation>
    <scope>NUCLEOTIDE SEQUENCE [LARGE SCALE GENOMIC DNA]</scope>
    <source>
        <strain evidence="2 3">CIRM-BRFM 2984</strain>
    </source>
</reference>
<feature type="compositionally biased region" description="Polar residues" evidence="1">
    <location>
        <begin position="100"/>
        <end position="109"/>
    </location>
</feature>
<dbReference type="Proteomes" id="UP001362999">
    <property type="component" value="Unassembled WGS sequence"/>
</dbReference>
<evidence type="ECO:0000313" key="3">
    <source>
        <dbReference type="Proteomes" id="UP001362999"/>
    </source>
</evidence>
<evidence type="ECO:0000256" key="1">
    <source>
        <dbReference type="SAM" id="MobiDB-lite"/>
    </source>
</evidence>
<sequence>MSVTIEERAETLCQTLNLGGARRKIFDSFLRVIQNQVVLHCDIKRRSHKQLENVQSLVQEIVELFPGYLNNAHPNEQERIDNLRLYLCCYLDEDLVGSTAEDSSSSETGSEPELESESDSDLDADVFSDPEDTMEMRGRESTPFFSSPMNGIVVTETSSMNHDEGLDLEDSRISDASFVSALPENLPSLHSSDDDPILQFLTHCRPSMEHRTAALQSSGVFVRDHLIGMSRWSDETLSHFLISNEIANSADELHAMIEGFARILADSPSPEHLQSPDPITEFCENCYPSMGHCADPFRVTGVVNWDALVGMSKWSDDGLSHFLKNNKIALTPLERQALIVSFSCLLLESTRPASAMSL</sequence>
<comment type="caution">
    <text evidence="2">The sequence shown here is derived from an EMBL/GenBank/DDBJ whole genome shotgun (WGS) entry which is preliminary data.</text>
</comment>
<feature type="compositionally biased region" description="Acidic residues" evidence="1">
    <location>
        <begin position="110"/>
        <end position="133"/>
    </location>
</feature>
<dbReference type="AlphaFoldDB" id="A0AAW0EF66"/>
<accession>A0AAW0EF66</accession>